<comment type="function">
    <text evidence="8">Loosely associated component of the core of photosystem II (PSII). PSII is a light-driven water plastoquinone oxidoreductase, using light energy to abstract electrons from H(2)O, generating a proton gradient subsequently used for ATP formation.</text>
</comment>
<dbReference type="GO" id="GO:0030145">
    <property type="term" value="F:manganese ion binding"/>
    <property type="evidence" value="ECO:0007669"/>
    <property type="project" value="InterPro"/>
</dbReference>
<keyword evidence="11" id="KW-1185">Reference proteome</keyword>
<evidence type="ECO:0000256" key="8">
    <source>
        <dbReference type="HAMAP-Rule" id="MF_00717"/>
    </source>
</evidence>
<proteinExistence type="inferred from homology"/>
<evidence type="ECO:0000313" key="10">
    <source>
        <dbReference type="EMBL" id="ASC73491.1"/>
    </source>
</evidence>
<evidence type="ECO:0000256" key="6">
    <source>
        <dbReference type="ARBA" id="ARBA00023136"/>
    </source>
</evidence>
<evidence type="ECO:0000313" key="11">
    <source>
        <dbReference type="Proteomes" id="UP000191901"/>
    </source>
</evidence>
<feature type="topological domain" description="Lumenal" evidence="8">
    <location>
        <begin position="1"/>
        <end position="4"/>
    </location>
</feature>
<feature type="transmembrane region" description="Helical" evidence="9">
    <location>
        <begin position="6"/>
        <end position="27"/>
    </location>
</feature>
<organism evidence="10 11">
    <name type="scientific">Halomicronema hongdechloris C2206</name>
    <dbReference type="NCBI Taxonomy" id="1641165"/>
    <lineage>
        <taxon>Bacteria</taxon>
        <taxon>Bacillati</taxon>
        <taxon>Cyanobacteriota</taxon>
        <taxon>Cyanophyceae</taxon>
        <taxon>Nodosilineales</taxon>
        <taxon>Nodosilineaceae</taxon>
        <taxon>Halomicronema</taxon>
    </lineage>
</organism>
<evidence type="ECO:0000256" key="4">
    <source>
        <dbReference type="ARBA" id="ARBA00022989"/>
    </source>
</evidence>
<dbReference type="KEGG" id="hhg:XM38_044580"/>
<keyword evidence="4 8" id="KW-1133">Transmembrane helix</keyword>
<dbReference type="Pfam" id="PF06298">
    <property type="entry name" value="PsbY"/>
    <property type="match status" value="1"/>
</dbReference>
<dbReference type="HAMAP" id="MF_00717">
    <property type="entry name" value="PSII_PsbY"/>
    <property type="match status" value="1"/>
</dbReference>
<evidence type="ECO:0000256" key="1">
    <source>
        <dbReference type="ARBA" id="ARBA00004370"/>
    </source>
</evidence>
<dbReference type="InterPro" id="IPR009388">
    <property type="entry name" value="PSII_PsbY"/>
</dbReference>
<dbReference type="STRING" id="1641165.XM38_17930"/>
<name>A0A1V8NHW3_9CYAN</name>
<evidence type="ECO:0000256" key="7">
    <source>
        <dbReference type="ARBA" id="ARBA00023276"/>
    </source>
</evidence>
<comment type="similarity">
    <text evidence="8">Belongs to the PsbY family.</text>
</comment>
<dbReference type="GO" id="GO:0015979">
    <property type="term" value="P:photosynthesis"/>
    <property type="evidence" value="ECO:0007669"/>
    <property type="project" value="UniProtKB-UniRule"/>
</dbReference>
<dbReference type="RefSeq" id="WP_080811424.1">
    <property type="nucleotide sequence ID" value="NZ_CP021983.2"/>
</dbReference>
<dbReference type="OrthoDB" id="561045at2"/>
<feature type="topological domain" description="Lumenal" evidence="8">
    <location>
        <begin position="24"/>
        <end position="39"/>
    </location>
</feature>
<sequence>MDGRVLIVLLPILIAGGWAVFNIGKVAMSQLQEFMNKEA</sequence>
<comment type="subunit">
    <text evidence="8">PSII is composed of 1 copy each of membrane proteins PsbA, PsbB, PsbC, PsbD, PsbE, PsbF, PsbH, PsbI, PsbJ, PsbK, PsbL, PsbM, PsbT, PsbX, PsbY, PsbZ, Psb30/Ycf12, peripheral proteins PsbO, CyanoQ (PsbQ), PsbU, PsbV and a large number of cofactors. It forms dimeric complexes.</text>
</comment>
<dbReference type="EMBL" id="CP021983">
    <property type="protein sequence ID" value="ASC73491.1"/>
    <property type="molecule type" value="Genomic_DNA"/>
</dbReference>
<dbReference type="NCBIfam" id="NF009711">
    <property type="entry name" value="PRK13240.1"/>
    <property type="match status" value="1"/>
</dbReference>
<evidence type="ECO:0000256" key="9">
    <source>
        <dbReference type="SAM" id="Phobius"/>
    </source>
</evidence>
<dbReference type="GO" id="GO:0031676">
    <property type="term" value="C:plasma membrane-derived thylakoid membrane"/>
    <property type="evidence" value="ECO:0007669"/>
    <property type="project" value="UniProtKB-SubCell"/>
</dbReference>
<evidence type="ECO:0000256" key="3">
    <source>
        <dbReference type="ARBA" id="ARBA00022692"/>
    </source>
</evidence>
<accession>A0A1V8NHW3</accession>
<protein>
    <recommendedName>
        <fullName evidence="8">Photosystem II reaction center protein Y</fullName>
    </recommendedName>
</protein>
<dbReference type="GO" id="GO:0009523">
    <property type="term" value="C:photosystem II"/>
    <property type="evidence" value="ECO:0007669"/>
    <property type="project" value="UniProtKB-KW"/>
</dbReference>
<dbReference type="AlphaFoldDB" id="A0A1V8NHW3"/>
<keyword evidence="5 8" id="KW-0793">Thylakoid</keyword>
<keyword evidence="6 8" id="KW-0472">Membrane</keyword>
<comment type="subcellular location">
    <subcellularLocation>
        <location evidence="8">Cellular thylakoid membrane</location>
        <topology evidence="8">Single-pass membrane protein</topology>
    </subcellularLocation>
    <subcellularLocation>
        <location evidence="1">Membrane</location>
    </subcellularLocation>
</comment>
<evidence type="ECO:0000256" key="5">
    <source>
        <dbReference type="ARBA" id="ARBA00023078"/>
    </source>
</evidence>
<dbReference type="Proteomes" id="UP000191901">
    <property type="component" value="Chromosome"/>
</dbReference>
<keyword evidence="7 8" id="KW-0604">Photosystem II</keyword>
<gene>
    <name evidence="8 10" type="primary">psbY</name>
    <name evidence="10" type="ORF">XM38_044580</name>
</gene>
<reference evidence="10 11" key="1">
    <citation type="journal article" date="2016" name="Biochim. Biophys. Acta">
        <title>Characterization of red-shifted phycobilisomes isolated from the chlorophyll f-containing cyanobacterium Halomicronema hongdechloris.</title>
        <authorList>
            <person name="Li Y."/>
            <person name="Lin Y."/>
            <person name="Garvey C.J."/>
            <person name="Birch D."/>
            <person name="Corkery R.W."/>
            <person name="Loughlin P.C."/>
            <person name="Scheer H."/>
            <person name="Willows R.D."/>
            <person name="Chen M."/>
        </authorList>
    </citation>
    <scope>NUCLEOTIDE SEQUENCE [LARGE SCALE GENOMIC DNA]</scope>
    <source>
        <strain evidence="10 11">C2206</strain>
    </source>
</reference>
<evidence type="ECO:0000256" key="2">
    <source>
        <dbReference type="ARBA" id="ARBA00022531"/>
    </source>
</evidence>
<keyword evidence="2 8" id="KW-0602">Photosynthesis</keyword>
<keyword evidence="3 8" id="KW-0812">Transmembrane</keyword>